<keyword evidence="1" id="KW-1185">Reference proteome</keyword>
<evidence type="ECO:0000313" key="2">
    <source>
        <dbReference type="WBParaSite" id="EEL_0000041801-mRNA-1"/>
    </source>
</evidence>
<proteinExistence type="predicted"/>
<dbReference type="Proteomes" id="UP000050640">
    <property type="component" value="Unplaced"/>
</dbReference>
<dbReference type="AlphaFoldDB" id="A0A0R3RG92"/>
<accession>A0A0R3RG92</accession>
<reference evidence="2" key="1">
    <citation type="submission" date="2017-02" db="UniProtKB">
        <authorList>
            <consortium name="WormBaseParasite"/>
        </authorList>
    </citation>
    <scope>IDENTIFICATION</scope>
</reference>
<protein>
    <submittedName>
        <fullName evidence="2">Secreted protein</fullName>
    </submittedName>
</protein>
<dbReference type="WBParaSite" id="EEL_0000041801-mRNA-1">
    <property type="protein sequence ID" value="EEL_0000041801-mRNA-1"/>
    <property type="gene ID" value="EEL_0000041801"/>
</dbReference>
<evidence type="ECO:0000313" key="1">
    <source>
        <dbReference type="Proteomes" id="UP000050640"/>
    </source>
</evidence>
<sequence>MLWRYCTSIDGQWSHQNLILLLVTNIPIFTWASTEWFGDTRAYMNPARSPPFYDIVYDISG</sequence>
<name>A0A0R3RG92_9BILA</name>
<organism evidence="1 2">
    <name type="scientific">Elaeophora elaphi</name>
    <dbReference type="NCBI Taxonomy" id="1147741"/>
    <lineage>
        <taxon>Eukaryota</taxon>
        <taxon>Metazoa</taxon>
        <taxon>Ecdysozoa</taxon>
        <taxon>Nematoda</taxon>
        <taxon>Chromadorea</taxon>
        <taxon>Rhabditida</taxon>
        <taxon>Spirurina</taxon>
        <taxon>Spiruromorpha</taxon>
        <taxon>Filarioidea</taxon>
        <taxon>Onchocercidae</taxon>
        <taxon>Elaeophora</taxon>
    </lineage>
</organism>